<protein>
    <submittedName>
        <fullName evidence="3">Uncharacterized protein</fullName>
    </submittedName>
</protein>
<dbReference type="EMBL" id="JASCZI010151511">
    <property type="protein sequence ID" value="MED6173269.1"/>
    <property type="molecule type" value="Genomic_DNA"/>
</dbReference>
<dbReference type="Pfam" id="PF02458">
    <property type="entry name" value="Transferase"/>
    <property type="match status" value="1"/>
</dbReference>
<dbReference type="Proteomes" id="UP001341840">
    <property type="component" value="Unassembled WGS sequence"/>
</dbReference>
<evidence type="ECO:0000256" key="1">
    <source>
        <dbReference type="ARBA" id="ARBA00022679"/>
    </source>
</evidence>
<organism evidence="3 4">
    <name type="scientific">Stylosanthes scabra</name>
    <dbReference type="NCBI Taxonomy" id="79078"/>
    <lineage>
        <taxon>Eukaryota</taxon>
        <taxon>Viridiplantae</taxon>
        <taxon>Streptophyta</taxon>
        <taxon>Embryophyta</taxon>
        <taxon>Tracheophyta</taxon>
        <taxon>Spermatophyta</taxon>
        <taxon>Magnoliopsida</taxon>
        <taxon>eudicotyledons</taxon>
        <taxon>Gunneridae</taxon>
        <taxon>Pentapetalae</taxon>
        <taxon>rosids</taxon>
        <taxon>fabids</taxon>
        <taxon>Fabales</taxon>
        <taxon>Fabaceae</taxon>
        <taxon>Papilionoideae</taxon>
        <taxon>50 kb inversion clade</taxon>
        <taxon>dalbergioids sensu lato</taxon>
        <taxon>Dalbergieae</taxon>
        <taxon>Pterocarpus clade</taxon>
        <taxon>Stylosanthes</taxon>
    </lineage>
</organism>
<keyword evidence="2" id="KW-0012">Acyltransferase</keyword>
<evidence type="ECO:0000256" key="2">
    <source>
        <dbReference type="ARBA" id="ARBA00023315"/>
    </source>
</evidence>
<dbReference type="PANTHER" id="PTHR31625">
    <property type="match status" value="1"/>
</dbReference>
<reference evidence="3 4" key="1">
    <citation type="journal article" date="2023" name="Plants (Basel)">
        <title>Bridging the Gap: Combining Genomics and Transcriptomics Approaches to Understand Stylosanthes scabra, an Orphan Legume from the Brazilian Caatinga.</title>
        <authorList>
            <person name="Ferreira-Neto J.R.C."/>
            <person name="da Silva M.D."/>
            <person name="Binneck E."/>
            <person name="de Melo N.F."/>
            <person name="da Silva R.H."/>
            <person name="de Melo A.L.T.M."/>
            <person name="Pandolfi V."/>
            <person name="Bustamante F.O."/>
            <person name="Brasileiro-Vidal A.C."/>
            <person name="Benko-Iseppon A.M."/>
        </authorList>
    </citation>
    <scope>NUCLEOTIDE SEQUENCE [LARGE SCALE GENOMIC DNA]</scope>
    <source>
        <tissue evidence="3">Leaves</tissue>
    </source>
</reference>
<comment type="caution">
    <text evidence="3">The sequence shown here is derived from an EMBL/GenBank/DDBJ whole genome shotgun (WGS) entry which is preliminary data.</text>
</comment>
<dbReference type="InterPro" id="IPR051504">
    <property type="entry name" value="Plant_metabolite_acyltrans"/>
</dbReference>
<sequence length="501" mass="56713">MKISRDKLVEQFQVGVAALSIDNDPKTNNNKSFPLTFLDIPLAGPIYVKRLFFYNFPYSTNHFYQTTLPYLKHSLSLTLQRFFPLAGNLLCPPPPHKPFIQCTNEDSVAFTVVESSLDFNLLASNNPKSFNDLRTLAPKLVGKAMHHDPDNGYDNDNNDDTLVFPILALKATVFANRGVCIAINYCHVMDDRSCGQFMKSWSSLSGTIMRSREEVESTLLDNYLSPLPCFDREVLKDPKGLESMFLSDYFREWQGFKDKVVSQSQTQSLRPEEDDDEDYVKATIVFGRKDIERMKRFALNQLKKSNETEAPQYLSSFVVTSAFLWSALVKTKHRDEENDEGKEDYCIRFAADVRERLEYRIGANYFGNCITRCHGRVKRKELKGEGGFVNAVRVIEKAINDMKEEPFGGAENWKSTFKKLFVLGNGGLLVAGSHKFGVYDTDFGIGRPLKVEMVHSFRVMSIAESGDSEGGGVEFGMVFRKGEFEGFLGVVEQGLQVFARA</sequence>
<evidence type="ECO:0000313" key="3">
    <source>
        <dbReference type="EMBL" id="MED6173269.1"/>
    </source>
</evidence>
<proteinExistence type="predicted"/>
<dbReference type="InterPro" id="IPR023213">
    <property type="entry name" value="CAT-like_dom_sf"/>
</dbReference>
<keyword evidence="1" id="KW-0808">Transferase</keyword>
<accession>A0ABU6VIB2</accession>
<keyword evidence="4" id="KW-1185">Reference proteome</keyword>
<dbReference type="Gene3D" id="3.30.559.10">
    <property type="entry name" value="Chloramphenicol acetyltransferase-like domain"/>
    <property type="match status" value="2"/>
</dbReference>
<name>A0ABU6VIB2_9FABA</name>
<evidence type="ECO:0000313" key="4">
    <source>
        <dbReference type="Proteomes" id="UP001341840"/>
    </source>
</evidence>
<gene>
    <name evidence="3" type="ORF">PIB30_057748</name>
</gene>